<dbReference type="Proteomes" id="UP001447188">
    <property type="component" value="Unassembled WGS sequence"/>
</dbReference>
<accession>A0ABR3GFI0</accession>
<reference evidence="4 5" key="1">
    <citation type="submission" date="2024-02" db="EMBL/GenBank/DDBJ databases">
        <title>Discinaceae phylogenomics.</title>
        <authorList>
            <person name="Dirks A.C."/>
            <person name="James T.Y."/>
        </authorList>
    </citation>
    <scope>NUCLEOTIDE SEQUENCE [LARGE SCALE GENOMIC DNA]</scope>
    <source>
        <strain evidence="4 5">ACD0624</strain>
    </source>
</reference>
<dbReference type="SUPFAM" id="SSF50965">
    <property type="entry name" value="Galactose oxidase, central domain"/>
    <property type="match status" value="1"/>
</dbReference>
<protein>
    <recommendedName>
        <fullName evidence="6">Kelch repeat-containing protein</fullName>
    </recommendedName>
</protein>
<gene>
    <name evidence="4" type="ORF">Q9L58_006416</name>
</gene>
<proteinExistence type="predicted"/>
<evidence type="ECO:0000256" key="2">
    <source>
        <dbReference type="ARBA" id="ARBA00022737"/>
    </source>
</evidence>
<feature type="transmembrane region" description="Helical" evidence="3">
    <location>
        <begin position="425"/>
        <end position="451"/>
    </location>
</feature>
<dbReference type="InterPro" id="IPR015915">
    <property type="entry name" value="Kelch-typ_b-propeller"/>
</dbReference>
<keyword evidence="3" id="KW-0472">Membrane</keyword>
<keyword evidence="2" id="KW-0677">Repeat</keyword>
<dbReference type="PANTHER" id="PTHR46228:SF2">
    <property type="entry name" value="KELCH REPEAT PROTEIN (AFU_ORTHOLOGUE AFUA_4G14350)"/>
    <property type="match status" value="1"/>
</dbReference>
<evidence type="ECO:0000313" key="5">
    <source>
        <dbReference type="Proteomes" id="UP001447188"/>
    </source>
</evidence>
<evidence type="ECO:0000256" key="1">
    <source>
        <dbReference type="ARBA" id="ARBA00022441"/>
    </source>
</evidence>
<sequence length="516" mass="55198">MVTNTVADNNFLTLSLSESWNTASPKLKGLPQPNGPPAVANGYLWHNFENIYLYGGLFSDKPTVTPTAFALWQYNIGSGKWSDITSQTSIASDSGSKTIERAAEGAGVSIPDRGLGFYFGGHLDAYTTEGWSVQTTRVYLKSLLEFDMGKNQFLNVTENGLQGAGVPERADGVLVFVPWGKEGILVGIGGGRSDTFSQLNIVDIYDLSTRTWTKQSTGGSTPKYRVNPCAVVGSASDGSSHNIYFFGGQNLIPYGDQVQFSDMWILSIPSFSWIQVDTKGQSVPPARAGHTCELQGSEMLVIGGYVGQELSCDSPGIYVFDTFSTEWKTNYDSSSGSSGPAKFYKVPKVVVDLVGGDETGGATITQPAQSADPGSPVATGQPGDYMYTTLTPHNARPTVATVTNSDGSVTTTTSYPTVDDSTPNVGLITGVTVGGIAVLVILILLGAYVWYKKKIKELREASEKLAISNGHSRRTSGGDTLVGAELERSDSEMELMGEPTFWGVLLSPRRVLRVVN</sequence>
<evidence type="ECO:0000256" key="3">
    <source>
        <dbReference type="SAM" id="Phobius"/>
    </source>
</evidence>
<keyword evidence="5" id="KW-1185">Reference proteome</keyword>
<keyword evidence="3" id="KW-1133">Transmembrane helix</keyword>
<evidence type="ECO:0000313" key="4">
    <source>
        <dbReference type="EMBL" id="KAL0634623.1"/>
    </source>
</evidence>
<keyword evidence="1" id="KW-0880">Kelch repeat</keyword>
<organism evidence="4 5">
    <name type="scientific">Discina gigas</name>
    <dbReference type="NCBI Taxonomy" id="1032678"/>
    <lineage>
        <taxon>Eukaryota</taxon>
        <taxon>Fungi</taxon>
        <taxon>Dikarya</taxon>
        <taxon>Ascomycota</taxon>
        <taxon>Pezizomycotina</taxon>
        <taxon>Pezizomycetes</taxon>
        <taxon>Pezizales</taxon>
        <taxon>Discinaceae</taxon>
        <taxon>Discina</taxon>
    </lineage>
</organism>
<keyword evidence="3" id="KW-0812">Transmembrane</keyword>
<dbReference type="Pfam" id="PF24681">
    <property type="entry name" value="Kelch_KLHDC2_KLHL20_DRC7"/>
    <property type="match status" value="1"/>
</dbReference>
<dbReference type="PANTHER" id="PTHR46228">
    <property type="entry name" value="KELCH DOMAIN-CONTAINING PROTEIN"/>
    <property type="match status" value="1"/>
</dbReference>
<dbReference type="EMBL" id="JBBBZM010000089">
    <property type="protein sequence ID" value="KAL0634623.1"/>
    <property type="molecule type" value="Genomic_DNA"/>
</dbReference>
<name>A0ABR3GFI0_9PEZI</name>
<dbReference type="InterPro" id="IPR011043">
    <property type="entry name" value="Gal_Oxase/kelch_b-propeller"/>
</dbReference>
<evidence type="ECO:0008006" key="6">
    <source>
        <dbReference type="Google" id="ProtNLM"/>
    </source>
</evidence>
<comment type="caution">
    <text evidence="4">The sequence shown here is derived from an EMBL/GenBank/DDBJ whole genome shotgun (WGS) entry which is preliminary data.</text>
</comment>
<dbReference type="Gene3D" id="2.120.10.80">
    <property type="entry name" value="Kelch-type beta propeller"/>
    <property type="match status" value="1"/>
</dbReference>